<dbReference type="EMBL" id="JBHSMF010000003">
    <property type="protein sequence ID" value="MFC5496918.1"/>
    <property type="molecule type" value="Genomic_DNA"/>
</dbReference>
<proteinExistence type="predicted"/>
<dbReference type="RefSeq" id="WP_376848950.1">
    <property type="nucleotide sequence ID" value="NZ_JBHSMF010000003.1"/>
</dbReference>
<sequence length="176" mass="18622">MDKSDLPPTPGAPSEGASAPELLLDAALKSFSAHFDNAEPSPALTDIVMHQVQAMRQAHRGVLTPQMRNFLQLVAGSPRLQSSLNGTGTPSEFVGQIQRFAAEHGFALQRGEIYALLGRYTAANDGALSDEDLDGVSAAAIPVPFQFVHVPTGDNPGAFGAHGSLSWSFSFRPLKP</sequence>
<dbReference type="Proteomes" id="UP001596037">
    <property type="component" value="Unassembled WGS sequence"/>
</dbReference>
<comment type="caution">
    <text evidence="1">The sequence shown here is derived from an EMBL/GenBank/DDBJ whole genome shotgun (WGS) entry which is preliminary data.</text>
</comment>
<gene>
    <name evidence="1" type="ORF">ACFPOE_05165</name>
</gene>
<name>A0ABW0NBH3_9BURK</name>
<evidence type="ECO:0008006" key="3">
    <source>
        <dbReference type="Google" id="ProtNLM"/>
    </source>
</evidence>
<evidence type="ECO:0000313" key="1">
    <source>
        <dbReference type="EMBL" id="MFC5496918.1"/>
    </source>
</evidence>
<keyword evidence="2" id="KW-1185">Reference proteome</keyword>
<accession>A0ABW0NBH3</accession>
<evidence type="ECO:0000313" key="2">
    <source>
        <dbReference type="Proteomes" id="UP001596037"/>
    </source>
</evidence>
<organism evidence="1 2">
    <name type="scientific">Caenimonas terrae</name>
    <dbReference type="NCBI Taxonomy" id="696074"/>
    <lineage>
        <taxon>Bacteria</taxon>
        <taxon>Pseudomonadati</taxon>
        <taxon>Pseudomonadota</taxon>
        <taxon>Betaproteobacteria</taxon>
        <taxon>Burkholderiales</taxon>
        <taxon>Comamonadaceae</taxon>
        <taxon>Caenimonas</taxon>
    </lineage>
</organism>
<reference evidence="2" key="1">
    <citation type="journal article" date="2019" name="Int. J. Syst. Evol. Microbiol.">
        <title>The Global Catalogue of Microorganisms (GCM) 10K type strain sequencing project: providing services to taxonomists for standard genome sequencing and annotation.</title>
        <authorList>
            <consortium name="The Broad Institute Genomics Platform"/>
            <consortium name="The Broad Institute Genome Sequencing Center for Infectious Disease"/>
            <person name="Wu L."/>
            <person name="Ma J."/>
        </authorList>
    </citation>
    <scope>NUCLEOTIDE SEQUENCE [LARGE SCALE GENOMIC DNA]</scope>
    <source>
        <strain evidence="2">CCUG 57401</strain>
    </source>
</reference>
<protein>
    <recommendedName>
        <fullName evidence="3">Gluconate 2-dehydrogenase subunit 3 family protein</fullName>
    </recommendedName>
</protein>